<dbReference type="Proteomes" id="UP001162131">
    <property type="component" value="Unassembled WGS sequence"/>
</dbReference>
<dbReference type="EMBL" id="CAJZBQ010000057">
    <property type="protein sequence ID" value="CAG9333744.1"/>
    <property type="molecule type" value="Genomic_DNA"/>
</dbReference>
<dbReference type="InterPro" id="IPR015915">
    <property type="entry name" value="Kelch-typ_b-propeller"/>
</dbReference>
<dbReference type="Pfam" id="PF01344">
    <property type="entry name" value="Kelch_1"/>
    <property type="match status" value="1"/>
</dbReference>
<name>A0AAU9K742_9CILI</name>
<dbReference type="InterPro" id="IPR006652">
    <property type="entry name" value="Kelch_1"/>
</dbReference>
<sequence length="309" mass="35785">MAELTLRNKLAEILSRPNNPELEMDFRATCSELQLNPSLYDPPIMQAYQDYLNAYQQKTSLYNFAYENKRTSLIIYNTETETQEAKALQTPQELDKFTCIAQLPNGKLFCFGNNRLSRITVLIDRNGGVEVLPSGTRCQQSSCIYFNNSVYCFGGQDNKGLLTLSCRFDLDQNRWIKLTPMPQADLLCNSIMFNGNILISGYIRRNLCLYSTDIDSFSTIPYKFSNYRRKILINSERLYLIECIKLGKIYESEIGSYMDWTPIGNTSAINCRPVQVYCSYNKGGIYFGIEEYQYYKFDLNEKRMIELKS</sequence>
<protein>
    <recommendedName>
        <fullName evidence="3">Kelch motif family protein</fullName>
    </recommendedName>
</protein>
<reference evidence="1" key="1">
    <citation type="submission" date="2021-09" db="EMBL/GenBank/DDBJ databases">
        <authorList>
            <consortium name="AG Swart"/>
            <person name="Singh M."/>
            <person name="Singh A."/>
            <person name="Seah K."/>
            <person name="Emmerich C."/>
        </authorList>
    </citation>
    <scope>NUCLEOTIDE SEQUENCE</scope>
    <source>
        <strain evidence="1">ATCC30299</strain>
    </source>
</reference>
<dbReference type="AlphaFoldDB" id="A0AAU9K742"/>
<comment type="caution">
    <text evidence="1">The sequence shown here is derived from an EMBL/GenBank/DDBJ whole genome shotgun (WGS) entry which is preliminary data.</text>
</comment>
<dbReference type="InterPro" id="IPR011043">
    <property type="entry name" value="Gal_Oxase/kelch_b-propeller"/>
</dbReference>
<organism evidence="1 2">
    <name type="scientific">Blepharisma stoltei</name>
    <dbReference type="NCBI Taxonomy" id="1481888"/>
    <lineage>
        <taxon>Eukaryota</taxon>
        <taxon>Sar</taxon>
        <taxon>Alveolata</taxon>
        <taxon>Ciliophora</taxon>
        <taxon>Postciliodesmatophora</taxon>
        <taxon>Heterotrichea</taxon>
        <taxon>Heterotrichida</taxon>
        <taxon>Blepharismidae</taxon>
        <taxon>Blepharisma</taxon>
    </lineage>
</organism>
<dbReference type="SUPFAM" id="SSF50965">
    <property type="entry name" value="Galactose oxidase, central domain"/>
    <property type="match status" value="1"/>
</dbReference>
<accession>A0AAU9K742</accession>
<dbReference type="Gene3D" id="2.120.10.80">
    <property type="entry name" value="Kelch-type beta propeller"/>
    <property type="match status" value="1"/>
</dbReference>
<evidence type="ECO:0000313" key="2">
    <source>
        <dbReference type="Proteomes" id="UP001162131"/>
    </source>
</evidence>
<keyword evidence="2" id="KW-1185">Reference proteome</keyword>
<gene>
    <name evidence="1" type="ORF">BSTOLATCC_MIC59560</name>
</gene>
<evidence type="ECO:0008006" key="3">
    <source>
        <dbReference type="Google" id="ProtNLM"/>
    </source>
</evidence>
<proteinExistence type="predicted"/>
<evidence type="ECO:0000313" key="1">
    <source>
        <dbReference type="EMBL" id="CAG9333744.1"/>
    </source>
</evidence>